<sequence>RVGRKAKTGEGSKTRSQRVRHQPLGIPLIDKDSHPIPCQAVLLDRPSGEHDNFDKKDRGRRFVAEKEIYFC</sequence>
<name>A0A834ISL0_RHYFE</name>
<feature type="region of interest" description="Disordered" evidence="1">
    <location>
        <begin position="1"/>
        <end position="30"/>
    </location>
</feature>
<dbReference type="EMBL" id="JAACXV010000028">
    <property type="protein sequence ID" value="KAF7286337.1"/>
    <property type="molecule type" value="Genomic_DNA"/>
</dbReference>
<proteinExistence type="predicted"/>
<gene>
    <name evidence="2" type="ORF">GWI33_005778</name>
</gene>
<comment type="caution">
    <text evidence="2">The sequence shown here is derived from an EMBL/GenBank/DDBJ whole genome shotgun (WGS) entry which is preliminary data.</text>
</comment>
<dbReference type="Proteomes" id="UP000625711">
    <property type="component" value="Unassembled WGS sequence"/>
</dbReference>
<reference evidence="2" key="1">
    <citation type="submission" date="2020-08" db="EMBL/GenBank/DDBJ databases">
        <title>Genome sequencing and assembly of the red palm weevil Rhynchophorus ferrugineus.</title>
        <authorList>
            <person name="Dias G.B."/>
            <person name="Bergman C.M."/>
            <person name="Manee M."/>
        </authorList>
    </citation>
    <scope>NUCLEOTIDE SEQUENCE</scope>
    <source>
        <strain evidence="2">AA-2017</strain>
        <tissue evidence="2">Whole larva</tissue>
    </source>
</reference>
<organism evidence="2 3">
    <name type="scientific">Rhynchophorus ferrugineus</name>
    <name type="common">Red palm weevil</name>
    <name type="synonym">Curculio ferrugineus</name>
    <dbReference type="NCBI Taxonomy" id="354439"/>
    <lineage>
        <taxon>Eukaryota</taxon>
        <taxon>Metazoa</taxon>
        <taxon>Ecdysozoa</taxon>
        <taxon>Arthropoda</taxon>
        <taxon>Hexapoda</taxon>
        <taxon>Insecta</taxon>
        <taxon>Pterygota</taxon>
        <taxon>Neoptera</taxon>
        <taxon>Endopterygota</taxon>
        <taxon>Coleoptera</taxon>
        <taxon>Polyphaga</taxon>
        <taxon>Cucujiformia</taxon>
        <taxon>Curculionidae</taxon>
        <taxon>Dryophthorinae</taxon>
        <taxon>Rhynchophorus</taxon>
    </lineage>
</organism>
<evidence type="ECO:0000313" key="2">
    <source>
        <dbReference type="EMBL" id="KAF7286337.1"/>
    </source>
</evidence>
<protein>
    <submittedName>
        <fullName evidence="2">Uncharacterized protein</fullName>
    </submittedName>
</protein>
<keyword evidence="3" id="KW-1185">Reference proteome</keyword>
<feature type="non-terminal residue" evidence="2">
    <location>
        <position position="1"/>
    </location>
</feature>
<evidence type="ECO:0000313" key="3">
    <source>
        <dbReference type="Proteomes" id="UP000625711"/>
    </source>
</evidence>
<dbReference type="AlphaFoldDB" id="A0A834ISL0"/>
<evidence type="ECO:0000256" key="1">
    <source>
        <dbReference type="SAM" id="MobiDB-lite"/>
    </source>
</evidence>
<accession>A0A834ISL0</accession>